<feature type="domain" description="FAD-binding" evidence="6">
    <location>
        <begin position="55"/>
        <end position="356"/>
    </location>
</feature>
<dbReference type="InterPro" id="IPR050493">
    <property type="entry name" value="FAD-dep_Monooxygenase_BioMet"/>
</dbReference>
<reference evidence="7" key="1">
    <citation type="submission" date="2021-03" db="EMBL/GenBank/DDBJ databases">
        <authorList>
            <person name="Tagirdzhanova G."/>
        </authorList>
    </citation>
    <scope>NUCLEOTIDE SEQUENCE</scope>
</reference>
<evidence type="ECO:0000256" key="1">
    <source>
        <dbReference type="ARBA" id="ARBA00007992"/>
    </source>
</evidence>
<dbReference type="Gene3D" id="3.50.50.60">
    <property type="entry name" value="FAD/NAD(P)-binding domain"/>
    <property type="match status" value="1"/>
</dbReference>
<evidence type="ECO:0000256" key="5">
    <source>
        <dbReference type="ARBA" id="ARBA00023033"/>
    </source>
</evidence>
<dbReference type="SUPFAM" id="SSF51905">
    <property type="entry name" value="FAD/NAD(P)-binding domain"/>
    <property type="match status" value="1"/>
</dbReference>
<proteinExistence type="inferred from homology"/>
<evidence type="ECO:0000259" key="6">
    <source>
        <dbReference type="Pfam" id="PF01494"/>
    </source>
</evidence>
<dbReference type="PANTHER" id="PTHR13789">
    <property type="entry name" value="MONOOXYGENASE"/>
    <property type="match status" value="1"/>
</dbReference>
<dbReference type="GO" id="GO:0004497">
    <property type="term" value="F:monooxygenase activity"/>
    <property type="evidence" value="ECO:0007669"/>
    <property type="project" value="UniProtKB-KW"/>
</dbReference>
<keyword evidence="5" id="KW-0503">Monooxygenase</keyword>
<evidence type="ECO:0000256" key="2">
    <source>
        <dbReference type="ARBA" id="ARBA00022630"/>
    </source>
</evidence>
<gene>
    <name evidence="7" type="ORF">IMSHALPRED_010392</name>
</gene>
<keyword evidence="4" id="KW-0560">Oxidoreductase</keyword>
<evidence type="ECO:0000313" key="8">
    <source>
        <dbReference type="Proteomes" id="UP000664534"/>
    </source>
</evidence>
<name>A0A8H3IVZ7_9LECA</name>
<dbReference type="InterPro" id="IPR036188">
    <property type="entry name" value="FAD/NAD-bd_sf"/>
</dbReference>
<dbReference type="Pfam" id="PF01494">
    <property type="entry name" value="FAD_binding_3"/>
    <property type="match status" value="1"/>
</dbReference>
<dbReference type="OrthoDB" id="16820at2759"/>
<dbReference type="PANTHER" id="PTHR13789:SF147">
    <property type="entry name" value="PUTATIVE (AFU_ORTHOLOGUE AFUA_2G01950)-RELATED"/>
    <property type="match status" value="1"/>
</dbReference>
<dbReference type="GO" id="GO:0071949">
    <property type="term" value="F:FAD binding"/>
    <property type="evidence" value="ECO:0007669"/>
    <property type="project" value="InterPro"/>
</dbReference>
<evidence type="ECO:0000313" key="7">
    <source>
        <dbReference type="EMBL" id="CAF9935920.1"/>
    </source>
</evidence>
<comment type="caution">
    <text evidence="7">The sequence shown here is derived from an EMBL/GenBank/DDBJ whole genome shotgun (WGS) entry which is preliminary data.</text>
</comment>
<dbReference type="SUPFAM" id="SSF54373">
    <property type="entry name" value="FAD-linked reductases, C-terminal domain"/>
    <property type="match status" value="1"/>
</dbReference>
<sequence length="421" mass="46678">MAFIQYDTNGISQPPRASAYLCRFCLPNSSQAAQLSEVQAPALPLVAGAGIQIPPNSARILSSWGLLDAIRAYSIEPEGLILRDYRDGAVLSDSKLVPGMKEAYGAPWLLIHRADFYRVLAEEAERLGVKIRLGCAVTQINCSCAPILVSTSAVLDVQVDVVLGADGLHSKCRGMIQESSEPQLMTKDSVHRIMITGNAIRAHSELEDLLKSPVTNTWMGPGAHVAGYPLKGSSTYNFVFICDILLNRLGDMRNHFKDWDPRLRLVLEVAHDIQQWPVTVSLGKERWVHAVGNFSLLGDACHAMFPYLAQGAAQAVEDGAVLGALFGNIRQKTDIRDILLMYEKIRRPRTTRVMELSIENGQIFHMLECGERNEKHEQHEIARLSGSSLDTWADPGFRDWLFGYDVVKEAEEIARRLRSSA</sequence>
<comment type="similarity">
    <text evidence="1">Belongs to the paxM FAD-dependent monooxygenase family.</text>
</comment>
<organism evidence="7 8">
    <name type="scientific">Imshaugia aleurites</name>
    <dbReference type="NCBI Taxonomy" id="172621"/>
    <lineage>
        <taxon>Eukaryota</taxon>
        <taxon>Fungi</taxon>
        <taxon>Dikarya</taxon>
        <taxon>Ascomycota</taxon>
        <taxon>Pezizomycotina</taxon>
        <taxon>Lecanoromycetes</taxon>
        <taxon>OSLEUM clade</taxon>
        <taxon>Lecanoromycetidae</taxon>
        <taxon>Lecanorales</taxon>
        <taxon>Lecanorineae</taxon>
        <taxon>Parmeliaceae</taxon>
        <taxon>Imshaugia</taxon>
    </lineage>
</organism>
<evidence type="ECO:0000256" key="3">
    <source>
        <dbReference type="ARBA" id="ARBA00022827"/>
    </source>
</evidence>
<dbReference type="Proteomes" id="UP000664534">
    <property type="component" value="Unassembled WGS sequence"/>
</dbReference>
<dbReference type="PRINTS" id="PR00420">
    <property type="entry name" value="RNGMNOXGNASE"/>
</dbReference>
<dbReference type="InterPro" id="IPR002938">
    <property type="entry name" value="FAD-bd"/>
</dbReference>
<dbReference type="EMBL" id="CAJPDT010000087">
    <property type="protein sequence ID" value="CAF9935920.1"/>
    <property type="molecule type" value="Genomic_DNA"/>
</dbReference>
<keyword evidence="3" id="KW-0274">FAD</keyword>
<keyword evidence="8" id="KW-1185">Reference proteome</keyword>
<keyword evidence="2" id="KW-0285">Flavoprotein</keyword>
<dbReference type="AlphaFoldDB" id="A0A8H3IVZ7"/>
<evidence type="ECO:0000256" key="4">
    <source>
        <dbReference type="ARBA" id="ARBA00023002"/>
    </source>
</evidence>
<accession>A0A8H3IVZ7</accession>
<protein>
    <recommendedName>
        <fullName evidence="6">FAD-binding domain-containing protein</fullName>
    </recommendedName>
</protein>